<evidence type="ECO:0000259" key="2">
    <source>
        <dbReference type="Pfam" id="PF21302"/>
    </source>
</evidence>
<dbReference type="GO" id="GO:0032259">
    <property type="term" value="P:methylation"/>
    <property type="evidence" value="ECO:0007669"/>
    <property type="project" value="UniProtKB-KW"/>
</dbReference>
<sequence length="267" mass="28372">MIDGAIPYLRCPVCREPLARQERALRCPLRHSFDMARQGYADLSAGRLPHTGDSAEMVADRAGFLAAGHYGFIADELAGHRADGLVIDAGTGTGDYLAAFLERSPEAIGLGLDVSKPALRRAAKAHPRAAAVLTDLWRPLPVADAVASVILNVFAPRNGAEFRRVLRPGGVLLVVTPAADHLSELVAAHGMIQVDPDKAARVDSSLGTHFAQTSSITLRRELTLTAAEARTLIGMTPSARHVPADLLPTRDLTVTAAVDLAAYRPLT</sequence>
<dbReference type="CDD" id="cd02440">
    <property type="entry name" value="AdoMet_MTases"/>
    <property type="match status" value="1"/>
</dbReference>
<feature type="domain" description="23S rRNA (guanine(745)-N(1))-methyltransferase N-terminal" evidence="2">
    <location>
        <begin position="10"/>
        <end position="43"/>
    </location>
</feature>
<evidence type="ECO:0000259" key="1">
    <source>
        <dbReference type="Pfam" id="PF13649"/>
    </source>
</evidence>
<keyword evidence="4" id="KW-1185">Reference proteome</keyword>
<reference evidence="4" key="1">
    <citation type="journal article" date="2019" name="Int. J. Syst. Evol. Microbiol.">
        <title>The Global Catalogue of Microorganisms (GCM) 10K type strain sequencing project: providing services to taxonomists for standard genome sequencing and annotation.</title>
        <authorList>
            <consortium name="The Broad Institute Genomics Platform"/>
            <consortium name="The Broad Institute Genome Sequencing Center for Infectious Disease"/>
            <person name="Wu L."/>
            <person name="Ma J."/>
        </authorList>
    </citation>
    <scope>NUCLEOTIDE SEQUENCE [LARGE SCALE GENOMIC DNA]</scope>
    <source>
        <strain evidence="4">TBRC 5832</strain>
    </source>
</reference>
<accession>A0ABV8IVX5</accession>
<dbReference type="InterPro" id="IPR016718">
    <property type="entry name" value="rRNA_m1G-MeTrfase_A_prd"/>
</dbReference>
<protein>
    <submittedName>
        <fullName evidence="3">RNA methyltransferase</fullName>
    </submittedName>
</protein>
<dbReference type="RefSeq" id="WP_378068348.1">
    <property type="nucleotide sequence ID" value="NZ_JBHSBL010000017.1"/>
</dbReference>
<feature type="domain" description="Methyltransferase" evidence="1">
    <location>
        <begin position="86"/>
        <end position="170"/>
    </location>
</feature>
<dbReference type="Pfam" id="PF13649">
    <property type="entry name" value="Methyltransf_25"/>
    <property type="match status" value="1"/>
</dbReference>
<dbReference type="InterPro" id="IPR048647">
    <property type="entry name" value="RlmA_N"/>
</dbReference>
<evidence type="ECO:0000313" key="3">
    <source>
        <dbReference type="EMBL" id="MFC4067436.1"/>
    </source>
</evidence>
<gene>
    <name evidence="3" type="ORF">ACFO0C_21085</name>
</gene>
<dbReference type="InterPro" id="IPR041698">
    <property type="entry name" value="Methyltransf_25"/>
</dbReference>
<name>A0ABV8IVX5_9ACTN</name>
<dbReference type="GO" id="GO:0008168">
    <property type="term" value="F:methyltransferase activity"/>
    <property type="evidence" value="ECO:0007669"/>
    <property type="project" value="UniProtKB-KW"/>
</dbReference>
<dbReference type="InterPro" id="IPR029063">
    <property type="entry name" value="SAM-dependent_MTases_sf"/>
</dbReference>
<dbReference type="SUPFAM" id="SSF53335">
    <property type="entry name" value="S-adenosyl-L-methionine-dependent methyltransferases"/>
    <property type="match status" value="1"/>
</dbReference>
<evidence type="ECO:0000313" key="4">
    <source>
        <dbReference type="Proteomes" id="UP001595867"/>
    </source>
</evidence>
<dbReference type="EMBL" id="JBHSBL010000017">
    <property type="protein sequence ID" value="MFC4067436.1"/>
    <property type="molecule type" value="Genomic_DNA"/>
</dbReference>
<comment type="caution">
    <text evidence="3">The sequence shown here is derived from an EMBL/GenBank/DDBJ whole genome shotgun (WGS) entry which is preliminary data.</text>
</comment>
<dbReference type="PIRSF" id="PIRSF018249">
    <property type="entry name" value="MyrA_prd"/>
    <property type="match status" value="1"/>
</dbReference>
<keyword evidence="3" id="KW-0808">Transferase</keyword>
<dbReference type="Gene3D" id="3.40.50.150">
    <property type="entry name" value="Vaccinia Virus protein VP39"/>
    <property type="match status" value="1"/>
</dbReference>
<keyword evidence="3" id="KW-0489">Methyltransferase</keyword>
<proteinExistence type="predicted"/>
<organism evidence="3 4">
    <name type="scientific">Actinoplanes subglobosus</name>
    <dbReference type="NCBI Taxonomy" id="1547892"/>
    <lineage>
        <taxon>Bacteria</taxon>
        <taxon>Bacillati</taxon>
        <taxon>Actinomycetota</taxon>
        <taxon>Actinomycetes</taxon>
        <taxon>Micromonosporales</taxon>
        <taxon>Micromonosporaceae</taxon>
        <taxon>Actinoplanes</taxon>
    </lineage>
</organism>
<dbReference type="Proteomes" id="UP001595867">
    <property type="component" value="Unassembled WGS sequence"/>
</dbReference>
<dbReference type="Pfam" id="PF21302">
    <property type="entry name" value="Zn_ribbon_RlmA"/>
    <property type="match status" value="1"/>
</dbReference>